<dbReference type="SUPFAM" id="SSF52540">
    <property type="entry name" value="P-loop containing nucleoside triphosphate hydrolases"/>
    <property type="match status" value="1"/>
</dbReference>
<dbReference type="GO" id="GO:0004386">
    <property type="term" value="F:helicase activity"/>
    <property type="evidence" value="ECO:0007669"/>
    <property type="project" value="UniProtKB-KW"/>
</dbReference>
<evidence type="ECO:0000259" key="15">
    <source>
        <dbReference type="PROSITE" id="PS50142"/>
    </source>
</evidence>
<evidence type="ECO:0000256" key="7">
    <source>
        <dbReference type="ARBA" id="ARBA00022801"/>
    </source>
</evidence>
<dbReference type="PANTHER" id="PTHR14950:SF15">
    <property type="entry name" value="DICER-LIKE PROTEIN 4"/>
    <property type="match status" value="1"/>
</dbReference>
<feature type="domain" description="RNase III" evidence="15">
    <location>
        <begin position="533"/>
        <end position="702"/>
    </location>
</feature>
<evidence type="ECO:0000256" key="2">
    <source>
        <dbReference type="ARBA" id="ARBA00001946"/>
    </source>
</evidence>
<dbReference type="Pfam" id="PF00636">
    <property type="entry name" value="Ribonuclease_3"/>
    <property type="match status" value="2"/>
</dbReference>
<dbReference type="PROSITE" id="PS50821">
    <property type="entry name" value="PAZ"/>
    <property type="match status" value="1"/>
</dbReference>
<dbReference type="Pfam" id="PF00271">
    <property type="entry name" value="Helicase_C"/>
    <property type="match status" value="1"/>
</dbReference>
<evidence type="ECO:0000256" key="10">
    <source>
        <dbReference type="ARBA" id="ARBA00022842"/>
    </source>
</evidence>
<dbReference type="Gene3D" id="3.30.160.380">
    <property type="entry name" value="Dicer dimerisation domain"/>
    <property type="match status" value="1"/>
</dbReference>
<dbReference type="GO" id="GO:0046872">
    <property type="term" value="F:metal ion binding"/>
    <property type="evidence" value="ECO:0007669"/>
    <property type="project" value="UniProtKB-KW"/>
</dbReference>
<evidence type="ECO:0000313" key="20">
    <source>
        <dbReference type="Proteomes" id="UP001642360"/>
    </source>
</evidence>
<dbReference type="SMART" id="SM00949">
    <property type="entry name" value="PAZ"/>
    <property type="match status" value="1"/>
</dbReference>
<dbReference type="GO" id="GO:0005524">
    <property type="term" value="F:ATP binding"/>
    <property type="evidence" value="ECO:0007669"/>
    <property type="project" value="UniProtKB-KW"/>
</dbReference>
<dbReference type="GO" id="GO:0004519">
    <property type="term" value="F:endonuclease activity"/>
    <property type="evidence" value="ECO:0007669"/>
    <property type="project" value="UniProtKB-KW"/>
</dbReference>
<keyword evidence="20" id="KW-1185">Reference proteome</keyword>
<keyword evidence="10" id="KW-0460">Magnesium</keyword>
<evidence type="ECO:0000256" key="5">
    <source>
        <dbReference type="ARBA" id="ARBA00022741"/>
    </source>
</evidence>
<dbReference type="PROSITE" id="PS51327">
    <property type="entry name" value="DICER_DSRBF"/>
    <property type="match status" value="1"/>
</dbReference>
<dbReference type="InterPro" id="IPR001650">
    <property type="entry name" value="Helicase_C-like"/>
</dbReference>
<evidence type="ECO:0000256" key="8">
    <source>
        <dbReference type="ARBA" id="ARBA00022806"/>
    </source>
</evidence>
<feature type="domain" description="Helicase C-terminal" evidence="17">
    <location>
        <begin position="1"/>
        <end position="89"/>
    </location>
</feature>
<organism evidence="19 20">
    <name type="scientific">Ilex paraguariensis</name>
    <name type="common">yerba mate</name>
    <dbReference type="NCBI Taxonomy" id="185542"/>
    <lineage>
        <taxon>Eukaryota</taxon>
        <taxon>Viridiplantae</taxon>
        <taxon>Streptophyta</taxon>
        <taxon>Embryophyta</taxon>
        <taxon>Tracheophyta</taxon>
        <taxon>Spermatophyta</taxon>
        <taxon>Magnoliopsida</taxon>
        <taxon>eudicotyledons</taxon>
        <taxon>Gunneridae</taxon>
        <taxon>Pentapetalae</taxon>
        <taxon>asterids</taxon>
        <taxon>campanulids</taxon>
        <taxon>Aquifoliales</taxon>
        <taxon>Aquifoliaceae</taxon>
        <taxon>Ilex</taxon>
    </lineage>
</organism>
<dbReference type="FunFam" id="1.10.1520.10:FF:000004">
    <property type="entry name" value="Endoribonuclease dicer-like 1"/>
    <property type="match status" value="1"/>
</dbReference>
<dbReference type="FunFam" id="3.30.160.380:FF:000001">
    <property type="entry name" value="Endoribonuclease dicer-like 1"/>
    <property type="match status" value="1"/>
</dbReference>
<evidence type="ECO:0000259" key="14">
    <source>
        <dbReference type="PROSITE" id="PS50137"/>
    </source>
</evidence>
<dbReference type="SMART" id="SM00535">
    <property type="entry name" value="RIBOc"/>
    <property type="match status" value="2"/>
</dbReference>
<reference evidence="19 20" key="1">
    <citation type="submission" date="2024-02" db="EMBL/GenBank/DDBJ databases">
        <authorList>
            <person name="Vignale AGUSTIN F."/>
            <person name="Sosa J E."/>
            <person name="Modenutti C."/>
        </authorList>
    </citation>
    <scope>NUCLEOTIDE SEQUENCE [LARGE SCALE GENOMIC DNA]</scope>
</reference>
<keyword evidence="11 13" id="KW-0694">RNA-binding</keyword>
<proteinExistence type="inferred from homology"/>
<accession>A0ABC8UDT1</accession>
<evidence type="ECO:0008006" key="21">
    <source>
        <dbReference type="Google" id="ProtNLM"/>
    </source>
</evidence>
<dbReference type="AlphaFoldDB" id="A0ABC8UDT1"/>
<dbReference type="SMART" id="SM00358">
    <property type="entry name" value="DSRM"/>
    <property type="match status" value="2"/>
</dbReference>
<dbReference type="SUPFAM" id="SSF69065">
    <property type="entry name" value="RNase III domain-like"/>
    <property type="match status" value="2"/>
</dbReference>
<dbReference type="Pfam" id="PF14709">
    <property type="entry name" value="DND1_DSRM"/>
    <property type="match status" value="1"/>
</dbReference>
<evidence type="ECO:0000256" key="4">
    <source>
        <dbReference type="ARBA" id="ARBA00022723"/>
    </source>
</evidence>
<evidence type="ECO:0000256" key="6">
    <source>
        <dbReference type="ARBA" id="ARBA00022759"/>
    </source>
</evidence>
<comment type="similarity">
    <text evidence="12">Belongs to the helicase family. Dicer subfamily.</text>
</comment>
<evidence type="ECO:0000259" key="17">
    <source>
        <dbReference type="PROSITE" id="PS51194"/>
    </source>
</evidence>
<feature type="domain" description="PAZ" evidence="16">
    <location>
        <begin position="392"/>
        <end position="506"/>
    </location>
</feature>
<protein>
    <recommendedName>
        <fullName evidence="21">Dicer-like protein 4</fullName>
    </recommendedName>
</protein>
<keyword evidence="6" id="KW-0255">Endonuclease</keyword>
<comment type="cofactor">
    <cofactor evidence="1">
        <name>Mn(2+)</name>
        <dbReference type="ChEBI" id="CHEBI:29035"/>
    </cofactor>
</comment>
<dbReference type="CDD" id="cd00593">
    <property type="entry name" value="RIBOc"/>
    <property type="match status" value="2"/>
</dbReference>
<dbReference type="InterPro" id="IPR036389">
    <property type="entry name" value="RNase_III_sf"/>
</dbReference>
<dbReference type="PROSITE" id="PS51194">
    <property type="entry name" value="HELICASE_CTER"/>
    <property type="match status" value="1"/>
</dbReference>
<dbReference type="PROSITE" id="PS50142">
    <property type="entry name" value="RNASE_3_2"/>
    <property type="match status" value="2"/>
</dbReference>
<keyword evidence="3" id="KW-0540">Nuclease</keyword>
<evidence type="ECO:0000259" key="16">
    <source>
        <dbReference type="PROSITE" id="PS50821"/>
    </source>
</evidence>
<keyword evidence="5" id="KW-0547">Nucleotide-binding</keyword>
<evidence type="ECO:0000256" key="11">
    <source>
        <dbReference type="ARBA" id="ARBA00022884"/>
    </source>
</evidence>
<feature type="domain" description="DRBM" evidence="14">
    <location>
        <begin position="1114"/>
        <end position="1190"/>
    </location>
</feature>
<dbReference type="InterPro" id="IPR027417">
    <property type="entry name" value="P-loop_NTPase"/>
</dbReference>
<evidence type="ECO:0000259" key="18">
    <source>
        <dbReference type="PROSITE" id="PS51327"/>
    </source>
</evidence>
<dbReference type="Gene3D" id="2.170.260.10">
    <property type="entry name" value="paz domain"/>
    <property type="match status" value="1"/>
</dbReference>
<keyword evidence="7" id="KW-0378">Hydrolase</keyword>
<evidence type="ECO:0000256" key="13">
    <source>
        <dbReference type="PROSITE-ProRule" id="PRU00657"/>
    </source>
</evidence>
<comment type="caution">
    <text evidence="19">The sequence shown here is derived from an EMBL/GenBank/DDBJ whole genome shotgun (WGS) entry which is preliminary data.</text>
</comment>
<dbReference type="EMBL" id="CAUOFW020007503">
    <property type="protein sequence ID" value="CAK9179473.1"/>
    <property type="molecule type" value="Genomic_DNA"/>
</dbReference>
<dbReference type="Gene3D" id="1.10.1520.10">
    <property type="entry name" value="Ribonuclease III domain"/>
    <property type="match status" value="2"/>
</dbReference>
<gene>
    <name evidence="19" type="ORF">ILEXP_LOCUS49408</name>
</gene>
<dbReference type="InterPro" id="IPR038248">
    <property type="entry name" value="Dicer_dimer_sf"/>
</dbReference>
<dbReference type="GO" id="GO:0016787">
    <property type="term" value="F:hydrolase activity"/>
    <property type="evidence" value="ECO:0007669"/>
    <property type="project" value="UniProtKB-KW"/>
</dbReference>
<dbReference type="GO" id="GO:0003723">
    <property type="term" value="F:RNA binding"/>
    <property type="evidence" value="ECO:0007669"/>
    <property type="project" value="UniProtKB-UniRule"/>
</dbReference>
<dbReference type="Gene3D" id="3.40.50.300">
    <property type="entry name" value="P-loop containing nucleotide triphosphate hydrolases"/>
    <property type="match status" value="1"/>
</dbReference>
<name>A0ABC8UDT1_9AQUA</name>
<dbReference type="Pfam" id="PF03368">
    <property type="entry name" value="Dicer_dimer"/>
    <property type="match status" value="1"/>
</dbReference>
<evidence type="ECO:0000256" key="1">
    <source>
        <dbReference type="ARBA" id="ARBA00001936"/>
    </source>
</evidence>
<dbReference type="Gene3D" id="3.30.160.20">
    <property type="match status" value="1"/>
</dbReference>
<feature type="domain" description="RNase III" evidence="15">
    <location>
        <begin position="743"/>
        <end position="887"/>
    </location>
</feature>
<dbReference type="SUPFAM" id="SSF54768">
    <property type="entry name" value="dsRNA-binding domain-like"/>
    <property type="match status" value="2"/>
</dbReference>
<sequence>MYSCLIWQLNLLVATKVGEEGLDIQTCCLVVRFDLPETVASFIQSRGRARMPQSEYAFLVESGNQKELDLIEHFKKGEDQMKEEIASRTTSATLVDFQERIYKVDSTGATISSGSSISLLHHYCSKLPHDEFFNPKPQFFYFDDAEGTVCHIILPSNAPTHQIVSSPMSSLEAAKKDACLKACKELHELGALNNYLLVDQNNENEGSVEDFSDLDSCDDENLRRELHEMFIPAALRKAWTKVENPVHLNLYFIKFCPNPVDRLYKEFGLFVKAPLPGEAEKMKLNLRLARGRSVTTELVPSGVAMFDNDEISLAEKFQQMFLKVILDRSEFIPDYVPLGELDGCNLSTSTFYLLLPVIMVECKDTISVDWNLVRKCLSSPIFRTPKDAGDGKIPHLNKQLQLANGPRSVNDVVNSLVYAPCKDTFFFVSEVVQEKNGYSSFKDSKTHIDHYIDTFGICLSYPDQPLLKAKQLFCLGNLLRKKGYTESRDKEEHFVELPPEICQLKVIGFSKDIGSSLSLLPSIMHRLESLLVAIELKKRFSDSFPEGAEVTADRVLEALTTERCNERFSLERLEVLGDAFLKFAVGRHLFLLHDALDEGQLTRMRSNLVNNSNLFKLATMSNLQVYIRDQSFEPREFFTLGRTCPVICTKETEMSIHSPHELSVTNGAKAEVRCNKCHHWLHKKTIADVVEALVGAFIVDSGFKAATAFLKWIGIQVDFNASQVSKICAASTNFIPLASQMDIAALENSLGYAFSHKGLLIQAFVHPSYNSLSGGCYQRLEFLGDAVLDYLITSYLYSVYPNLKPGQLTDLRSISVNNNTFADIAVYRSFHKHIICDSTALCESMMKYANFIGTSASDKGQVEGPRCPKALGDLVESCVGAILLDTGFNLNCVWEIMISFLDLSMSLSRLQINPIREIRELCQSYNWDLQFTSSKKDEMFLVEAKVTGKDISETSCATNTNKNAAIRMASQQICARLKFYYLAKKSPFYAGILAWLAPLSLAQGYKSKCKSLEEVLKYRKMEAKLIGYDETSPDVTEPQLIRFDDLKVQEPPASDCNLTLHPITEVAKICKSSGIHVKCPPSPFKVPVLQPTTVTEDDDYKADSQSTGGSCKGSARSQLYEICAANCWKPPLFDCCKETGASHLKEFTFKVVVEIEEASNMILECYGEPRAKKKDAAEDAAEAALWYLRHEGYLRDKILF</sequence>
<dbReference type="InterPro" id="IPR005034">
    <property type="entry name" value="Dicer_dimerisation"/>
</dbReference>
<evidence type="ECO:0000256" key="3">
    <source>
        <dbReference type="ARBA" id="ARBA00022722"/>
    </source>
</evidence>
<dbReference type="InterPro" id="IPR000999">
    <property type="entry name" value="RNase_III_dom"/>
</dbReference>
<dbReference type="PROSITE" id="PS50137">
    <property type="entry name" value="DS_RBD"/>
    <property type="match status" value="1"/>
</dbReference>
<keyword evidence="9" id="KW-0067">ATP-binding</keyword>
<evidence type="ECO:0000256" key="9">
    <source>
        <dbReference type="ARBA" id="ARBA00022840"/>
    </source>
</evidence>
<keyword evidence="4" id="KW-0479">Metal-binding</keyword>
<dbReference type="PANTHER" id="PTHR14950">
    <property type="entry name" value="DICER-RELATED"/>
    <property type="match status" value="1"/>
</dbReference>
<keyword evidence="8" id="KW-0347">Helicase</keyword>
<evidence type="ECO:0000313" key="19">
    <source>
        <dbReference type="EMBL" id="CAK9179473.1"/>
    </source>
</evidence>
<dbReference type="Proteomes" id="UP001642360">
    <property type="component" value="Unassembled WGS sequence"/>
</dbReference>
<dbReference type="PROSITE" id="PS00517">
    <property type="entry name" value="RNASE_3_1"/>
    <property type="match status" value="1"/>
</dbReference>
<evidence type="ECO:0000256" key="12">
    <source>
        <dbReference type="ARBA" id="ARBA00035116"/>
    </source>
</evidence>
<feature type="domain" description="Dicer dsRNA-binding fold" evidence="18">
    <location>
        <begin position="116"/>
        <end position="206"/>
    </location>
</feature>
<dbReference type="InterPro" id="IPR003100">
    <property type="entry name" value="PAZ_dom"/>
</dbReference>
<dbReference type="InterPro" id="IPR014720">
    <property type="entry name" value="dsRBD_dom"/>
</dbReference>
<comment type="cofactor">
    <cofactor evidence="2">
        <name>Mg(2+)</name>
        <dbReference type="ChEBI" id="CHEBI:18420"/>
    </cofactor>
</comment>